<dbReference type="Gene3D" id="3.40.50.360">
    <property type="match status" value="1"/>
</dbReference>
<protein>
    <submittedName>
        <fullName evidence="2">FprA family A-type flavoprotein</fullName>
    </submittedName>
</protein>
<gene>
    <name evidence="2" type="ORF">EYH15_03285</name>
    <name evidence="3" type="ORF">EYH21_02045</name>
</gene>
<dbReference type="GO" id="GO:0010181">
    <property type="term" value="F:FMN binding"/>
    <property type="evidence" value="ECO:0007669"/>
    <property type="project" value="InterPro"/>
</dbReference>
<dbReference type="GO" id="GO:0009055">
    <property type="term" value="F:electron transfer activity"/>
    <property type="evidence" value="ECO:0007669"/>
    <property type="project" value="InterPro"/>
</dbReference>
<dbReference type="InterPro" id="IPR045761">
    <property type="entry name" value="ODP_dom"/>
</dbReference>
<dbReference type="EMBL" id="DQUI01000062">
    <property type="protein sequence ID" value="HIP84493.1"/>
    <property type="molecule type" value="Genomic_DNA"/>
</dbReference>
<dbReference type="InterPro" id="IPR016440">
    <property type="entry name" value="Rubredoxin-O_OxRdtase"/>
</dbReference>
<dbReference type="InterPro" id="IPR036866">
    <property type="entry name" value="RibonucZ/Hydroxyglut_hydro"/>
</dbReference>
<dbReference type="GO" id="GO:0016491">
    <property type="term" value="F:oxidoreductase activity"/>
    <property type="evidence" value="ECO:0007669"/>
    <property type="project" value="InterPro"/>
</dbReference>
<accession>A0A832ZB81</accession>
<evidence type="ECO:0000313" key="2">
    <source>
        <dbReference type="EMBL" id="HIP84493.1"/>
    </source>
</evidence>
<dbReference type="Proteomes" id="UP000643554">
    <property type="component" value="Unassembled WGS sequence"/>
</dbReference>
<dbReference type="PROSITE" id="PS50902">
    <property type="entry name" value="FLAVODOXIN_LIKE"/>
    <property type="match status" value="1"/>
</dbReference>
<reference evidence="2" key="1">
    <citation type="journal article" date="2020" name="ISME J.">
        <title>Gammaproteobacteria mediating utilization of methyl-, sulfur- and petroleum organic compounds in deep ocean hydrothermal plumes.</title>
        <authorList>
            <person name="Zhou Z."/>
            <person name="Liu Y."/>
            <person name="Pan J."/>
            <person name="Cron B.R."/>
            <person name="Toner B.M."/>
            <person name="Anantharaman K."/>
            <person name="Breier J.A."/>
            <person name="Dick G.J."/>
            <person name="Li M."/>
        </authorList>
    </citation>
    <scope>NUCLEOTIDE SEQUENCE</scope>
    <source>
        <strain evidence="2">SZUA-1453</strain>
        <strain evidence="3">SZUA-1471</strain>
    </source>
</reference>
<dbReference type="InterPro" id="IPR008254">
    <property type="entry name" value="Flavodoxin/NO_synth"/>
</dbReference>
<dbReference type="InterPro" id="IPR029039">
    <property type="entry name" value="Flavoprotein-like_sf"/>
</dbReference>
<dbReference type="SUPFAM" id="SSF56281">
    <property type="entry name" value="Metallo-hydrolase/oxidoreductase"/>
    <property type="match status" value="1"/>
</dbReference>
<dbReference type="GO" id="GO:0046872">
    <property type="term" value="F:metal ion binding"/>
    <property type="evidence" value="ECO:0007669"/>
    <property type="project" value="InterPro"/>
</dbReference>
<dbReference type="Gene3D" id="3.60.15.10">
    <property type="entry name" value="Ribonuclease Z/Hydroxyacylglutathione hydrolase-like"/>
    <property type="match status" value="1"/>
</dbReference>
<dbReference type="PIRSF" id="PIRSF005243">
    <property type="entry name" value="ROO"/>
    <property type="match status" value="1"/>
</dbReference>
<dbReference type="EMBL" id="DQUO01000021">
    <property type="protein sequence ID" value="HIP91066.1"/>
    <property type="molecule type" value="Genomic_DNA"/>
</dbReference>
<name>A0A832ZB81_9EURY</name>
<dbReference type="SMART" id="SM00849">
    <property type="entry name" value="Lactamase_B"/>
    <property type="match status" value="1"/>
</dbReference>
<proteinExistence type="predicted"/>
<dbReference type="CDD" id="cd07709">
    <property type="entry name" value="flavodiiron_proteins_MBL-fold"/>
    <property type="match status" value="1"/>
</dbReference>
<dbReference type="PANTHER" id="PTHR43717:SF1">
    <property type="entry name" value="ANAEROBIC NITRIC OXIDE REDUCTASE FLAVORUBREDOXIN"/>
    <property type="match status" value="1"/>
</dbReference>
<comment type="caution">
    <text evidence="2">The sequence shown here is derived from an EMBL/GenBank/DDBJ whole genome shotgun (WGS) entry which is preliminary data.</text>
</comment>
<evidence type="ECO:0000259" key="1">
    <source>
        <dbReference type="PROSITE" id="PS50902"/>
    </source>
</evidence>
<feature type="domain" description="Flavodoxin-like" evidence="1">
    <location>
        <begin position="262"/>
        <end position="403"/>
    </location>
</feature>
<dbReference type="InterPro" id="IPR001279">
    <property type="entry name" value="Metallo-B-lactamas"/>
</dbReference>
<dbReference type="AlphaFoldDB" id="A0A832ZB81"/>
<dbReference type="SUPFAM" id="SSF52218">
    <property type="entry name" value="Flavoproteins"/>
    <property type="match status" value="1"/>
</dbReference>
<evidence type="ECO:0000313" key="3">
    <source>
        <dbReference type="EMBL" id="HIP91066.1"/>
    </source>
</evidence>
<organism evidence="2 4">
    <name type="scientific">Methanothermococcus okinawensis</name>
    <dbReference type="NCBI Taxonomy" id="155863"/>
    <lineage>
        <taxon>Archaea</taxon>
        <taxon>Methanobacteriati</taxon>
        <taxon>Methanobacteriota</taxon>
        <taxon>Methanomada group</taxon>
        <taxon>Methanococci</taxon>
        <taxon>Methanococcales</taxon>
        <taxon>Methanococcaceae</taxon>
        <taxon>Methanothermococcus</taxon>
    </lineage>
</organism>
<dbReference type="PANTHER" id="PTHR43717">
    <property type="entry name" value="ANAEROBIC NITRIC OXIDE REDUCTASE FLAVORUBREDOXIN"/>
    <property type="match status" value="1"/>
</dbReference>
<dbReference type="Pfam" id="PF00258">
    <property type="entry name" value="Flavodoxin_1"/>
    <property type="match status" value="1"/>
</dbReference>
<sequence length="410" mass="46468">MKADAVKIADGVYWVGVLDWDIRKYHGYTLKGTTYNAYLVFGDEKVAIIDNTYPGTSAQMWGRIKDAFEKEGREFKIDVIVQNHVEKDHSGALPELHKKFPDAPIYCTEVAIEGLKKHYPSLKNAPFKAVKSLDSVDLGGKTLTFLEAPLLHWPDSMFTFYNEGGILFPNDAFGQHLCYPAHMRFDKDIPEYVLMDANKKFYANLITPLSKLVLKKFKEVTDLGLLEKIKMIAPSHGQIWTDPMKVIEAYQNFATGKCKDKATIVYDTMHYSTQKMAHAFAEGLMSEGIEVVMYFLHEDERSEIVKDILDSKAVLFGAPTIYDEPYPSMGDLIFYLRGLKFHRTGLKRLSIVFGSMGGNGGGVDVLKKEVEACGFNVVDTYELYYVPTEEELEKCYNMGKRLGAKIKEMQ</sequence>
<dbReference type="Pfam" id="PF19583">
    <property type="entry name" value="ODP"/>
    <property type="match status" value="1"/>
</dbReference>
<evidence type="ECO:0000313" key="4">
    <source>
        <dbReference type="Proteomes" id="UP000643554"/>
    </source>
</evidence>
<dbReference type="Proteomes" id="UP000618343">
    <property type="component" value="Unassembled WGS sequence"/>
</dbReference>